<dbReference type="InterPro" id="IPR006464">
    <property type="entry name" value="AcTrfase_RimI/Ard1"/>
</dbReference>
<feature type="active site" description="Proton donor" evidence="1">
    <location>
        <position position="122"/>
    </location>
</feature>
<comment type="similarity">
    <text evidence="1">Belongs to the acetyltransferase family. RimI subfamily.</text>
</comment>
<dbReference type="EMBL" id="JAAGOH010000007">
    <property type="protein sequence ID" value="NDY91152.1"/>
    <property type="molecule type" value="Genomic_DNA"/>
</dbReference>
<dbReference type="GO" id="GO:0005840">
    <property type="term" value="C:ribosome"/>
    <property type="evidence" value="ECO:0007669"/>
    <property type="project" value="UniProtKB-KW"/>
</dbReference>
<proteinExistence type="inferred from homology"/>
<keyword evidence="4" id="KW-1185">Reference proteome</keyword>
<dbReference type="NCBIfam" id="TIGR01575">
    <property type="entry name" value="rimI"/>
    <property type="match status" value="1"/>
</dbReference>
<evidence type="ECO:0000313" key="4">
    <source>
        <dbReference type="Proteomes" id="UP000484255"/>
    </source>
</evidence>
<comment type="subcellular location">
    <subcellularLocation>
        <location evidence="1">Cytoplasm</location>
    </subcellularLocation>
</comment>
<keyword evidence="1 3" id="KW-0808">Transferase</keyword>
<feature type="binding site" evidence="1">
    <location>
        <position position="115"/>
    </location>
    <ligand>
        <name>acetyl-CoA</name>
        <dbReference type="ChEBI" id="CHEBI:57288"/>
    </ligand>
</feature>
<keyword evidence="1" id="KW-0012">Acyltransferase</keyword>
<evidence type="ECO:0000313" key="3">
    <source>
        <dbReference type="EMBL" id="NDY91152.1"/>
    </source>
</evidence>
<comment type="caution">
    <text evidence="1">Lacks conserved residue(s) required for the propagation of feature annotation.</text>
</comment>
<feature type="domain" description="N-acetyltransferase" evidence="2">
    <location>
        <begin position="9"/>
        <end position="155"/>
    </location>
</feature>
<comment type="catalytic activity">
    <reaction evidence="1">
        <text>N-terminal L-alanyl-[ribosomal protein bS18] + acetyl-CoA = N-terminal N(alpha)-acetyl-L-alanyl-[ribosomal protein bS18] + CoA + H(+)</text>
        <dbReference type="Rhea" id="RHEA:43756"/>
        <dbReference type="Rhea" id="RHEA-COMP:10676"/>
        <dbReference type="Rhea" id="RHEA-COMP:10677"/>
        <dbReference type="ChEBI" id="CHEBI:15378"/>
        <dbReference type="ChEBI" id="CHEBI:57287"/>
        <dbReference type="ChEBI" id="CHEBI:57288"/>
        <dbReference type="ChEBI" id="CHEBI:64718"/>
        <dbReference type="ChEBI" id="CHEBI:83683"/>
        <dbReference type="EC" id="2.3.1.266"/>
    </reaction>
</comment>
<comment type="function">
    <text evidence="1">Acetylates the N-terminal alanine of ribosomal protein bS18.</text>
</comment>
<dbReference type="HAMAP" id="MF_02210">
    <property type="entry name" value="RimI"/>
    <property type="match status" value="1"/>
</dbReference>
<evidence type="ECO:0000256" key="1">
    <source>
        <dbReference type="HAMAP-Rule" id="MF_02210"/>
    </source>
</evidence>
<keyword evidence="3" id="KW-0689">Ribosomal protein</keyword>
<comment type="caution">
    <text evidence="3">The sequence shown here is derived from an EMBL/GenBank/DDBJ whole genome shotgun (WGS) entry which is preliminary data.</text>
</comment>
<dbReference type="InterPro" id="IPR000182">
    <property type="entry name" value="GNAT_dom"/>
</dbReference>
<dbReference type="PANTHER" id="PTHR43617">
    <property type="entry name" value="L-AMINO ACID N-ACETYLTRANSFERASE"/>
    <property type="match status" value="1"/>
</dbReference>
<dbReference type="PANTHER" id="PTHR43617:SF35">
    <property type="entry name" value="[RIBOSOMAL PROTEIN BS18]-ALANINE N-ACETYLTRANSFERASE"/>
    <property type="match status" value="1"/>
</dbReference>
<dbReference type="EC" id="2.3.1.266" evidence="1"/>
<protein>
    <recommendedName>
        <fullName evidence="1">[Ribosomal protein bS18]-alanine N-acetyltransferase</fullName>
        <ecNumber evidence="1">2.3.1.266</ecNumber>
    </recommendedName>
</protein>
<dbReference type="Pfam" id="PF00583">
    <property type="entry name" value="Acetyltransf_1"/>
    <property type="match status" value="1"/>
</dbReference>
<name>A0A7C9PH09_9BURK</name>
<feature type="active site" description="Proton acceptor" evidence="1">
    <location>
        <position position="110"/>
    </location>
</feature>
<sequence length="161" mass="17730">MNPACGVPVVCRPMTLADLPAVLALEARAHAWPWRPGHFSDSLAAGHEAWVMEEAAGLLGYYVAMSGVDEAHLLNITVDPARQRQGWGRRLLAHLADRCRALRAACLWLEVREGNRPARALYEAWGFESVGVRRHYYPAASGPREHACVMRWPLPAGEVGA</sequence>
<dbReference type="AlphaFoldDB" id="A0A7C9PH09"/>
<keyword evidence="3" id="KW-0687">Ribonucleoprotein</keyword>
<dbReference type="SUPFAM" id="SSF55729">
    <property type="entry name" value="Acyl-CoA N-acyltransferases (Nat)"/>
    <property type="match status" value="1"/>
</dbReference>
<dbReference type="PROSITE" id="PS51186">
    <property type="entry name" value="GNAT"/>
    <property type="match status" value="1"/>
</dbReference>
<dbReference type="InterPro" id="IPR043690">
    <property type="entry name" value="RimI"/>
</dbReference>
<gene>
    <name evidence="1 3" type="primary">rimI</name>
    <name evidence="3" type="ORF">G3A44_08090</name>
</gene>
<keyword evidence="1" id="KW-0963">Cytoplasm</keyword>
<dbReference type="InterPro" id="IPR016181">
    <property type="entry name" value="Acyl_CoA_acyltransferase"/>
</dbReference>
<dbReference type="CDD" id="cd04301">
    <property type="entry name" value="NAT_SF"/>
    <property type="match status" value="1"/>
</dbReference>
<organism evidence="3 4">
    <name type="scientific">Ideonella livida</name>
    <dbReference type="NCBI Taxonomy" id="2707176"/>
    <lineage>
        <taxon>Bacteria</taxon>
        <taxon>Pseudomonadati</taxon>
        <taxon>Pseudomonadota</taxon>
        <taxon>Betaproteobacteria</taxon>
        <taxon>Burkholderiales</taxon>
        <taxon>Sphaerotilaceae</taxon>
        <taxon>Ideonella</taxon>
    </lineage>
</organism>
<dbReference type="GO" id="GO:0008999">
    <property type="term" value="F:protein-N-terminal-alanine acetyltransferase activity"/>
    <property type="evidence" value="ECO:0007669"/>
    <property type="project" value="UniProtKB-UniRule"/>
</dbReference>
<evidence type="ECO:0000259" key="2">
    <source>
        <dbReference type="PROSITE" id="PS51186"/>
    </source>
</evidence>
<dbReference type="GO" id="GO:0005737">
    <property type="term" value="C:cytoplasm"/>
    <property type="evidence" value="ECO:0007669"/>
    <property type="project" value="UniProtKB-SubCell"/>
</dbReference>
<accession>A0A7C9PH09</accession>
<dbReference type="Proteomes" id="UP000484255">
    <property type="component" value="Unassembled WGS sequence"/>
</dbReference>
<dbReference type="Gene3D" id="3.40.630.30">
    <property type="match status" value="1"/>
</dbReference>
<dbReference type="InterPro" id="IPR050276">
    <property type="entry name" value="MshD_Acetyltransferase"/>
</dbReference>
<reference evidence="3 4" key="1">
    <citation type="submission" date="2020-02" db="EMBL/GenBank/DDBJ databases">
        <title>Ideonella bacterium strain TBM-1.</title>
        <authorList>
            <person name="Chen W.-M."/>
        </authorList>
    </citation>
    <scope>NUCLEOTIDE SEQUENCE [LARGE SCALE GENOMIC DNA]</scope>
    <source>
        <strain evidence="3 4">TBM-1</strain>
    </source>
</reference>